<dbReference type="AlphaFoldDB" id="A0A7X0SV06"/>
<evidence type="ECO:0000259" key="2">
    <source>
        <dbReference type="Pfam" id="PF13439"/>
    </source>
</evidence>
<dbReference type="CDD" id="cd03801">
    <property type="entry name" value="GT4_PimA-like"/>
    <property type="match status" value="1"/>
</dbReference>
<dbReference type="Pfam" id="PF13439">
    <property type="entry name" value="Glyco_transf_4"/>
    <property type="match status" value="1"/>
</dbReference>
<dbReference type="Gene3D" id="3.40.50.2000">
    <property type="entry name" value="Glycogen Phosphorylase B"/>
    <property type="match status" value="2"/>
</dbReference>
<comment type="caution">
    <text evidence="3">The sequence shown here is derived from an EMBL/GenBank/DDBJ whole genome shotgun (WGS) entry which is preliminary data.</text>
</comment>
<dbReference type="InterPro" id="IPR050194">
    <property type="entry name" value="Glycosyltransferase_grp1"/>
</dbReference>
<dbReference type="EMBL" id="JACJVO010000052">
    <property type="protein sequence ID" value="MBB6735644.1"/>
    <property type="molecule type" value="Genomic_DNA"/>
</dbReference>
<evidence type="ECO:0000313" key="4">
    <source>
        <dbReference type="Proteomes" id="UP000564644"/>
    </source>
</evidence>
<feature type="domain" description="Glycosyl transferase family 1" evidence="1">
    <location>
        <begin position="172"/>
        <end position="331"/>
    </location>
</feature>
<dbReference type="GO" id="GO:0016757">
    <property type="term" value="F:glycosyltransferase activity"/>
    <property type="evidence" value="ECO:0007669"/>
    <property type="project" value="InterPro"/>
</dbReference>
<reference evidence="3 4" key="1">
    <citation type="submission" date="2020-08" db="EMBL/GenBank/DDBJ databases">
        <title>Cohnella phylogeny.</title>
        <authorList>
            <person name="Dunlap C."/>
        </authorList>
    </citation>
    <scope>NUCLEOTIDE SEQUENCE [LARGE SCALE GENOMIC DNA]</scope>
    <source>
        <strain evidence="3 4">CBP 2801</strain>
    </source>
</reference>
<evidence type="ECO:0000313" key="3">
    <source>
        <dbReference type="EMBL" id="MBB6735644.1"/>
    </source>
</evidence>
<dbReference type="Proteomes" id="UP000564644">
    <property type="component" value="Unassembled WGS sequence"/>
</dbReference>
<organism evidence="3 4">
    <name type="scientific">Cohnella zeiphila</name>
    <dbReference type="NCBI Taxonomy" id="2761120"/>
    <lineage>
        <taxon>Bacteria</taxon>
        <taxon>Bacillati</taxon>
        <taxon>Bacillota</taxon>
        <taxon>Bacilli</taxon>
        <taxon>Bacillales</taxon>
        <taxon>Paenibacillaceae</taxon>
        <taxon>Cohnella</taxon>
    </lineage>
</organism>
<dbReference type="PANTHER" id="PTHR45947:SF3">
    <property type="entry name" value="SULFOQUINOVOSYL TRANSFERASE SQD2"/>
    <property type="match status" value="1"/>
</dbReference>
<dbReference type="PANTHER" id="PTHR45947">
    <property type="entry name" value="SULFOQUINOVOSYL TRANSFERASE SQD2"/>
    <property type="match status" value="1"/>
</dbReference>
<feature type="domain" description="Glycosyltransferase subfamily 4-like N-terminal" evidence="2">
    <location>
        <begin position="12"/>
        <end position="159"/>
    </location>
</feature>
<sequence length="369" mass="40934">MRILMLVRRLSIGGTEKYILTLSRNIISKGIPVGVAAKRGPLASSFKRAGITVHYLSSRKKTLMNRVSTLSSIIAKGKYNAVHAHDSSSFLQAATLSSHTKVPLIASVHGIYHKRSTLLKVARTSNRLIAVSPRLKNWLVKLRIPAKKIRMIPNGIDTKIFHPASNKYKYKYRKALHLPRHAQIVVYAGRFSPDKYSIAKKVILAAKHVAASSPNFIVVLYGPRSRQPRLLRLAAQVNRRLGRHVVWIRPPLTNIQHAYYAADVIVGTGRVALEAMGCGRPVVAAGIAGYCGIMRPRNITRSIQCHFGDHGAFVPISVRRLSTDLKRILHHPAQARVLGKFGAATVKRKFSISKVGSRISHIYREVTSL</sequence>
<keyword evidence="3" id="KW-0808">Transferase</keyword>
<proteinExistence type="predicted"/>
<dbReference type="Pfam" id="PF00534">
    <property type="entry name" value="Glycos_transf_1"/>
    <property type="match status" value="1"/>
</dbReference>
<protein>
    <submittedName>
        <fullName evidence="3">Glycosyltransferase family 4 protein</fullName>
    </submittedName>
</protein>
<dbReference type="InterPro" id="IPR028098">
    <property type="entry name" value="Glyco_trans_4-like_N"/>
</dbReference>
<name>A0A7X0SV06_9BACL</name>
<accession>A0A7X0SV06</accession>
<dbReference type="SUPFAM" id="SSF53756">
    <property type="entry name" value="UDP-Glycosyltransferase/glycogen phosphorylase"/>
    <property type="match status" value="1"/>
</dbReference>
<gene>
    <name evidence="3" type="ORF">H7C18_32510</name>
</gene>
<keyword evidence="4" id="KW-1185">Reference proteome</keyword>
<evidence type="ECO:0000259" key="1">
    <source>
        <dbReference type="Pfam" id="PF00534"/>
    </source>
</evidence>
<dbReference type="RefSeq" id="WP_185133298.1">
    <property type="nucleotide sequence ID" value="NZ_JACJVO010000052.1"/>
</dbReference>
<dbReference type="InterPro" id="IPR001296">
    <property type="entry name" value="Glyco_trans_1"/>
</dbReference>